<evidence type="ECO:0000313" key="6">
    <source>
        <dbReference type="Proteomes" id="UP000009359"/>
    </source>
</evidence>
<sequence length="212" mass="23952">MNIFMDDGLAIPRMSKDSLSIQSVRSHLRHLGFSEREKLSKDTHRIFSYRACWHIAHTLEQKMGDISQMIVAGYWPIRSELDPGPFLEYVVSRGGRLALPAVIDDETMVFRAYSPHTPLERARFHTMSPGASSAVVTPTFILVPLLAFDRQYNRLGYGKGYYDRAIAALKAEGHCIDLFGLGFSCQEVESIPSTEHDLVLQGIFTEKGFLER</sequence>
<organism evidence="5 6">
    <name type="scientific">Bartonella bacilliformis INS</name>
    <dbReference type="NCBI Taxonomy" id="1206782"/>
    <lineage>
        <taxon>Bacteria</taxon>
        <taxon>Pseudomonadati</taxon>
        <taxon>Pseudomonadota</taxon>
        <taxon>Alphaproteobacteria</taxon>
        <taxon>Hyphomicrobiales</taxon>
        <taxon>Bartonellaceae</taxon>
        <taxon>Bartonella</taxon>
    </lineage>
</organism>
<keyword evidence="6" id="KW-1185">Reference proteome</keyword>
<evidence type="ECO:0000256" key="2">
    <source>
        <dbReference type="ARBA" id="ARBA00022741"/>
    </source>
</evidence>
<dbReference type="Proteomes" id="UP000009359">
    <property type="component" value="Unassembled WGS sequence"/>
</dbReference>
<evidence type="ECO:0000256" key="1">
    <source>
        <dbReference type="ARBA" id="ARBA00010638"/>
    </source>
</evidence>
<dbReference type="SUPFAM" id="SSF100950">
    <property type="entry name" value="NagB/RpiA/CoA transferase-like"/>
    <property type="match status" value="1"/>
</dbReference>
<keyword evidence="4" id="KW-0479">Metal-binding</keyword>
<comment type="caution">
    <text evidence="5">The sequence shown here is derived from an EMBL/GenBank/DDBJ whole genome shotgun (WGS) entry which is preliminary data.</text>
</comment>
<evidence type="ECO:0000256" key="4">
    <source>
        <dbReference type="RuleBase" id="RU361279"/>
    </source>
</evidence>
<protein>
    <recommendedName>
        <fullName evidence="4">5-formyltetrahydrofolate cyclo-ligase</fullName>
        <ecNumber evidence="4">6.3.3.2</ecNumber>
    </recommendedName>
</protein>
<dbReference type="RefSeq" id="WP_005766037.1">
    <property type="nucleotide sequence ID" value="NZ_AMQK01000003.1"/>
</dbReference>
<comment type="catalytic activity">
    <reaction evidence="4">
        <text>(6S)-5-formyl-5,6,7,8-tetrahydrofolate + ATP = (6R)-5,10-methenyltetrahydrofolate + ADP + phosphate</text>
        <dbReference type="Rhea" id="RHEA:10488"/>
        <dbReference type="ChEBI" id="CHEBI:30616"/>
        <dbReference type="ChEBI" id="CHEBI:43474"/>
        <dbReference type="ChEBI" id="CHEBI:57455"/>
        <dbReference type="ChEBI" id="CHEBI:57457"/>
        <dbReference type="ChEBI" id="CHEBI:456216"/>
        <dbReference type="EC" id="6.3.3.2"/>
    </reaction>
</comment>
<dbReference type="PANTHER" id="PTHR23407">
    <property type="entry name" value="ATPASE INHIBITOR/5-FORMYLTETRAHYDROFOLATE CYCLO-LIGASE"/>
    <property type="match status" value="1"/>
</dbReference>
<dbReference type="InterPro" id="IPR024185">
    <property type="entry name" value="FTHF_cligase-like_sf"/>
</dbReference>
<dbReference type="PIRSF" id="PIRSF006806">
    <property type="entry name" value="FTHF_cligase"/>
    <property type="match status" value="1"/>
</dbReference>
<dbReference type="GeneID" id="4683794"/>
<dbReference type="PANTHER" id="PTHR23407:SF1">
    <property type="entry name" value="5-FORMYLTETRAHYDROFOLATE CYCLO-LIGASE"/>
    <property type="match status" value="1"/>
</dbReference>
<dbReference type="EC" id="6.3.3.2" evidence="4"/>
<accession>A0ABP2SQB4</accession>
<dbReference type="InterPro" id="IPR002698">
    <property type="entry name" value="FTHF_cligase"/>
</dbReference>
<gene>
    <name evidence="5" type="ORF">BbINS_00960</name>
</gene>
<evidence type="ECO:0000313" key="5">
    <source>
        <dbReference type="EMBL" id="EKS46088.1"/>
    </source>
</evidence>
<dbReference type="InterPro" id="IPR037171">
    <property type="entry name" value="NagB/RpiA_transferase-like"/>
</dbReference>
<keyword evidence="3 4" id="KW-0067">ATP-binding</keyword>
<comment type="similarity">
    <text evidence="1 4">Belongs to the 5-formyltetrahydrofolate cyclo-ligase family.</text>
</comment>
<dbReference type="NCBIfam" id="TIGR02727">
    <property type="entry name" value="MTHFS_bact"/>
    <property type="match status" value="1"/>
</dbReference>
<comment type="cofactor">
    <cofactor evidence="4">
        <name>Mg(2+)</name>
        <dbReference type="ChEBI" id="CHEBI:18420"/>
    </cofactor>
</comment>
<name>A0ABP2SQB4_BARBA</name>
<reference evidence="5 6" key="1">
    <citation type="journal article" date="2013" name="Genome Announc.">
        <title>Whole Genome Sequencing and Comparative Analysis of Bartonella bacilliformis Strain INS, the Causative Agent of Carrion's Disease.</title>
        <authorList>
            <person name="Tarazona D."/>
            <person name="Padilla C."/>
            <person name="Caceres O."/>
            <person name="Montenegro J.D."/>
            <person name="Bailon H."/>
            <person name="Ventura G."/>
            <person name="Mendoza G."/>
            <person name="Anaya E."/>
            <person name="Guio H."/>
        </authorList>
    </citation>
    <scope>NUCLEOTIDE SEQUENCE [LARGE SCALE GENOMIC DNA]</scope>
    <source>
        <strain evidence="5 6">INS</strain>
    </source>
</reference>
<dbReference type="EMBL" id="AMQK01000003">
    <property type="protein sequence ID" value="EKS46088.1"/>
    <property type="molecule type" value="Genomic_DNA"/>
</dbReference>
<keyword evidence="2 4" id="KW-0547">Nucleotide-binding</keyword>
<evidence type="ECO:0000256" key="3">
    <source>
        <dbReference type="ARBA" id="ARBA00022840"/>
    </source>
</evidence>
<keyword evidence="4" id="KW-0460">Magnesium</keyword>
<proteinExistence type="inferred from homology"/>
<dbReference type="Pfam" id="PF01812">
    <property type="entry name" value="5-FTHF_cyc-lig"/>
    <property type="match status" value="1"/>
</dbReference>
<dbReference type="Gene3D" id="3.40.50.10420">
    <property type="entry name" value="NagB/RpiA/CoA transferase-like"/>
    <property type="match status" value="1"/>
</dbReference>